<evidence type="ECO:0000259" key="1">
    <source>
        <dbReference type="Pfam" id="PF00814"/>
    </source>
</evidence>
<sequence>MYFCLKIDGMIRILCVDTATDICSVALSEDGVCTDKIEATEERAHARVLTVQIEEILHRNSLATKDLDAIAVSEGPGSYTGLRIGVSAAKGICYTTGMPLIAISTLQILAAAFIEKYGSPSQDALLMPMLDARRMEVYYAHYNVNLEQQVKATPKIIDSDVFNELKKVSEIHIIGSGAEKSKNALDLTNAQYYPEIINKAAYMTKLAQQYFDEGRFVDLAYFEPAYLKPFLATKSKKRLF</sequence>
<dbReference type="Pfam" id="PF00814">
    <property type="entry name" value="TsaD"/>
    <property type="match status" value="1"/>
</dbReference>
<dbReference type="InterPro" id="IPR043129">
    <property type="entry name" value="ATPase_NBD"/>
</dbReference>
<dbReference type="AlphaFoldDB" id="A0A0S2HZ63"/>
<evidence type="ECO:0000313" key="2">
    <source>
        <dbReference type="EMBL" id="ALO15395.1"/>
    </source>
</evidence>
<organism evidence="2 3">
    <name type="scientific">Salinivirga cyanobacteriivorans</name>
    <dbReference type="NCBI Taxonomy" id="1307839"/>
    <lineage>
        <taxon>Bacteria</taxon>
        <taxon>Pseudomonadati</taxon>
        <taxon>Bacteroidota</taxon>
        <taxon>Bacteroidia</taxon>
        <taxon>Bacteroidales</taxon>
        <taxon>Salinivirgaceae</taxon>
        <taxon>Salinivirga</taxon>
    </lineage>
</organism>
<reference evidence="2 3" key="1">
    <citation type="submission" date="2015-11" db="EMBL/GenBank/DDBJ databases">
        <title>Description and complete genome sequence of a novel strain predominating in hypersaline microbial mats and representing a new family of the Bacteriodetes phylum.</title>
        <authorList>
            <person name="Spring S."/>
            <person name="Bunk B."/>
            <person name="Sproer C."/>
            <person name="Klenk H.-P."/>
        </authorList>
    </citation>
    <scope>NUCLEOTIDE SEQUENCE [LARGE SCALE GENOMIC DNA]</scope>
    <source>
        <strain evidence="2 3">L21-Spi-D4</strain>
    </source>
</reference>
<dbReference type="Gene3D" id="3.30.420.40">
    <property type="match status" value="2"/>
</dbReference>
<dbReference type="EMBL" id="CP013118">
    <property type="protein sequence ID" value="ALO15395.1"/>
    <property type="molecule type" value="Genomic_DNA"/>
</dbReference>
<feature type="domain" description="Gcp-like" evidence="1">
    <location>
        <begin position="42"/>
        <end position="158"/>
    </location>
</feature>
<proteinExistence type="predicted"/>
<dbReference type="PATRIC" id="fig|1307839.3.peg.1857"/>
<dbReference type="PANTHER" id="PTHR11735">
    <property type="entry name" value="TRNA N6-ADENOSINE THREONYLCARBAMOYLTRANSFERASE"/>
    <property type="match status" value="1"/>
</dbReference>
<dbReference type="SUPFAM" id="SSF53067">
    <property type="entry name" value="Actin-like ATPase domain"/>
    <property type="match status" value="2"/>
</dbReference>
<keyword evidence="3" id="KW-1185">Reference proteome</keyword>
<dbReference type="KEGG" id="blq:L21SP5_01753"/>
<dbReference type="GO" id="GO:0002949">
    <property type="term" value="P:tRNA threonylcarbamoyladenosine modification"/>
    <property type="evidence" value="ECO:0007669"/>
    <property type="project" value="InterPro"/>
</dbReference>
<gene>
    <name evidence="2" type="primary">gcp_1</name>
    <name evidence="2" type="ORF">L21SP5_01753</name>
</gene>
<dbReference type="GO" id="GO:0005829">
    <property type="term" value="C:cytosol"/>
    <property type="evidence" value="ECO:0007669"/>
    <property type="project" value="TreeGrafter"/>
</dbReference>
<accession>A0A0S2HZ63</accession>
<protein>
    <submittedName>
        <fullName evidence="2">T(6)A37 threonylcarbamoyladenosine biosynthesis protein</fullName>
    </submittedName>
</protein>
<dbReference type="Proteomes" id="UP000064893">
    <property type="component" value="Chromosome"/>
</dbReference>
<dbReference type="NCBIfam" id="TIGR03725">
    <property type="entry name" value="T6A_YeaZ"/>
    <property type="match status" value="1"/>
</dbReference>
<name>A0A0S2HZ63_9BACT</name>
<dbReference type="STRING" id="1307839.L21SP5_01753"/>
<dbReference type="PANTHER" id="PTHR11735:SF11">
    <property type="entry name" value="TRNA THREONYLCARBAMOYLADENOSINE BIOSYNTHESIS PROTEIN TSAB"/>
    <property type="match status" value="1"/>
</dbReference>
<dbReference type="InterPro" id="IPR000905">
    <property type="entry name" value="Gcp-like_dom"/>
</dbReference>
<dbReference type="CDD" id="cd24032">
    <property type="entry name" value="ASKHA_NBD_TsaB"/>
    <property type="match status" value="1"/>
</dbReference>
<evidence type="ECO:0000313" key="3">
    <source>
        <dbReference type="Proteomes" id="UP000064893"/>
    </source>
</evidence>
<dbReference type="InterPro" id="IPR022496">
    <property type="entry name" value="T6A_TsaB"/>
</dbReference>